<feature type="domain" description="BIG2" evidence="1">
    <location>
        <begin position="513"/>
        <end position="595"/>
    </location>
</feature>
<dbReference type="AlphaFoldDB" id="A0A3S8RYT2"/>
<dbReference type="PANTHER" id="PTHR42754:SF1">
    <property type="entry name" value="LIPOPROTEIN"/>
    <property type="match status" value="1"/>
</dbReference>
<feature type="domain" description="BIG2" evidence="1">
    <location>
        <begin position="422"/>
        <end position="501"/>
    </location>
</feature>
<dbReference type="SUPFAM" id="SSF82171">
    <property type="entry name" value="DPP6 N-terminal domain-like"/>
    <property type="match status" value="1"/>
</dbReference>
<keyword evidence="3" id="KW-1185">Reference proteome</keyword>
<dbReference type="PANTHER" id="PTHR42754">
    <property type="entry name" value="ENDOGLUCANASE"/>
    <property type="match status" value="1"/>
</dbReference>
<protein>
    <recommendedName>
        <fullName evidence="1">BIG2 domain-containing protein</fullName>
    </recommendedName>
</protein>
<dbReference type="Proteomes" id="UP000273145">
    <property type="component" value="Chromosome"/>
</dbReference>
<organism evidence="2 3">
    <name type="scientific">Paenibacillus lentus</name>
    <dbReference type="NCBI Taxonomy" id="1338368"/>
    <lineage>
        <taxon>Bacteria</taxon>
        <taxon>Bacillati</taxon>
        <taxon>Bacillota</taxon>
        <taxon>Bacilli</taxon>
        <taxon>Bacillales</taxon>
        <taxon>Paenibacillaceae</taxon>
        <taxon>Paenibacillus</taxon>
    </lineage>
</organism>
<dbReference type="RefSeq" id="WP_125084234.1">
    <property type="nucleotide sequence ID" value="NZ_CP034248.1"/>
</dbReference>
<evidence type="ECO:0000313" key="3">
    <source>
        <dbReference type="Proteomes" id="UP000273145"/>
    </source>
</evidence>
<dbReference type="KEGG" id="plen:EIM92_19425"/>
<dbReference type="Gene3D" id="2.60.40.1080">
    <property type="match status" value="2"/>
</dbReference>
<evidence type="ECO:0000313" key="2">
    <source>
        <dbReference type="EMBL" id="AZK48069.1"/>
    </source>
</evidence>
<name>A0A3S8RYT2_9BACL</name>
<proteinExistence type="predicted"/>
<dbReference type="InterPro" id="IPR003343">
    <property type="entry name" value="Big_2"/>
</dbReference>
<accession>A0A3S8RYT2</accession>
<dbReference type="SUPFAM" id="SSF49373">
    <property type="entry name" value="Invasin/intimin cell-adhesion fragments"/>
    <property type="match status" value="1"/>
</dbReference>
<reference evidence="2 3" key="1">
    <citation type="submission" date="2018-11" db="EMBL/GenBank/DDBJ databases">
        <title>Genome sequencing of Paenibacillus lentus DSM25539(T).</title>
        <authorList>
            <person name="Kook J.-K."/>
            <person name="Park S.-N."/>
            <person name="Lim Y.K."/>
        </authorList>
    </citation>
    <scope>NUCLEOTIDE SEQUENCE [LARGE SCALE GENOMIC DNA]</scope>
    <source>
        <strain evidence="2 3">DSM 25539</strain>
    </source>
</reference>
<gene>
    <name evidence="2" type="ORF">EIM92_19425</name>
</gene>
<dbReference type="SMART" id="SM00635">
    <property type="entry name" value="BID_2"/>
    <property type="match status" value="2"/>
</dbReference>
<dbReference type="OrthoDB" id="9811934at2"/>
<evidence type="ECO:0000259" key="1">
    <source>
        <dbReference type="SMART" id="SM00635"/>
    </source>
</evidence>
<sequence length="602" mass="66042">MIKSLFRSSSLWFMVLLIALSGFTGIPSLTKHSYAASSLEQTTMEWSKDYGNHSSGKGVIATSDGGYLLLGEIKEIGASGYLDSLAYIVKTDSIGNTEWETKINYSSNDQARNAVETKDGGYLVTGTITDYSGKPYSMLYMVKLDGSGSIQWQNTYDDPYYHNYSLSVIETEDGGFAVAGFGATSAGFYKAFALRTNILGEQLWFKKYWFGDDQDIYDIVQTPDGGFLAVGSITREYYEPVEIQNALLIIKLNEQGEIDWNKQYQDQTGTFLAHTLIPAKDGGYLIGYRKSSFGKVANMLAKIDANGSLVWENAYPSDYESGTRVYSQLLPAEYGYALIGANTNGVYPEVRRQYTALTIDDEGQVLSDYLYEGPSLYNLGEAAAASDGGFIVTSTIKHGDIYKAQLSKLPKPQEPAPPGERTLTQITFTESEKKLHKGDSASTVIQAVYSDGFMDTLSAAAQYQIADPSIAAVDSLGRITGIESGTTRLVANHQGLQATLPIIVLPGDSSEVEHPSFSLDSTEYSLAVGDKLDTRMYMYDDSTAKRTDITHLTTYISENPEIADYDQNGDLVGLKAGTTRIYAYYKESYVTATVQVVRPFTP</sequence>
<dbReference type="InterPro" id="IPR008964">
    <property type="entry name" value="Invasin/intimin_cell_adhesion"/>
</dbReference>
<dbReference type="EMBL" id="CP034248">
    <property type="protein sequence ID" value="AZK48069.1"/>
    <property type="molecule type" value="Genomic_DNA"/>
</dbReference>